<reference evidence="3 4" key="1">
    <citation type="journal article" date="2024" name="Nat. Commun.">
        <title>Phylogenomics reveals the evolutionary origins of lichenization in chlorophyte algae.</title>
        <authorList>
            <person name="Puginier C."/>
            <person name="Libourel C."/>
            <person name="Otte J."/>
            <person name="Skaloud P."/>
            <person name="Haon M."/>
            <person name="Grisel S."/>
            <person name="Petersen M."/>
            <person name="Berrin J.G."/>
            <person name="Delaux P.M."/>
            <person name="Dal Grande F."/>
            <person name="Keller J."/>
        </authorList>
    </citation>
    <scope>NUCLEOTIDE SEQUENCE [LARGE SCALE GENOMIC DNA]</scope>
    <source>
        <strain evidence="3 4">SAG 2145</strain>
    </source>
</reference>
<keyword evidence="1" id="KW-0378">Hydrolase</keyword>
<dbReference type="GO" id="GO:0050124">
    <property type="term" value="F:N-acylneuraminate-9-phosphatase activity"/>
    <property type="evidence" value="ECO:0007669"/>
    <property type="project" value="TreeGrafter"/>
</dbReference>
<evidence type="ECO:0000313" key="3">
    <source>
        <dbReference type="EMBL" id="KAK9837604.1"/>
    </source>
</evidence>
<dbReference type="Gene3D" id="1.20.120.710">
    <property type="entry name" value="Haloacid dehalogenase hydrolase-like domain"/>
    <property type="match status" value="1"/>
</dbReference>
<gene>
    <name evidence="3" type="ORF">WJX74_001263</name>
</gene>
<evidence type="ECO:0000256" key="2">
    <source>
        <dbReference type="ARBA" id="ARBA00022842"/>
    </source>
</evidence>
<protein>
    <submittedName>
        <fullName evidence="3">Uncharacterized protein</fullName>
    </submittedName>
</protein>
<dbReference type="InterPro" id="IPR051400">
    <property type="entry name" value="HAD-like_hydrolase"/>
</dbReference>
<keyword evidence="4" id="KW-1185">Reference proteome</keyword>
<evidence type="ECO:0000313" key="4">
    <source>
        <dbReference type="Proteomes" id="UP001438707"/>
    </source>
</evidence>
<comment type="caution">
    <text evidence="3">The sequence shown here is derived from an EMBL/GenBank/DDBJ whole genome shotgun (WGS) entry which is preliminary data.</text>
</comment>
<evidence type="ECO:0000256" key="1">
    <source>
        <dbReference type="ARBA" id="ARBA00022801"/>
    </source>
</evidence>
<dbReference type="Pfam" id="PF00702">
    <property type="entry name" value="Hydrolase"/>
    <property type="match status" value="1"/>
</dbReference>
<dbReference type="PANTHER" id="PTHR46470">
    <property type="entry name" value="N-ACYLNEURAMINATE-9-PHOSPHATASE"/>
    <property type="match status" value="1"/>
</dbReference>
<keyword evidence="2" id="KW-0460">Magnesium</keyword>
<dbReference type="GO" id="GO:0046380">
    <property type="term" value="P:N-acetylneuraminate biosynthetic process"/>
    <property type="evidence" value="ECO:0007669"/>
    <property type="project" value="TreeGrafter"/>
</dbReference>
<dbReference type="InterPro" id="IPR023214">
    <property type="entry name" value="HAD_sf"/>
</dbReference>
<proteinExistence type="predicted"/>
<dbReference type="AlphaFoldDB" id="A0AAW1RV54"/>
<dbReference type="EMBL" id="JALJOS010000006">
    <property type="protein sequence ID" value="KAK9837604.1"/>
    <property type="molecule type" value="Genomic_DNA"/>
</dbReference>
<dbReference type="InterPro" id="IPR036412">
    <property type="entry name" value="HAD-like_sf"/>
</dbReference>
<dbReference type="SUPFAM" id="SSF56784">
    <property type="entry name" value="HAD-like"/>
    <property type="match status" value="1"/>
</dbReference>
<accession>A0AAW1RV54</accession>
<sequence length="190" mass="21390">MRPKAVFFDFDDTLVLTKKADEVAFLKTQELAKEVRPDVDTAQLINDFTSRFTALPWDPANSMGANEWRAGLWLQALQDQDQGHDLDACQLSQRLYKCFKDTRLQHLHLERGVEDLIDWLKVEGIAIVVITNGHPDVQRGKLAAAGIEKFVTHILVGARRSSRGGLKNQPPPYSTGLAAWWAANLMRHGM</sequence>
<organism evidence="3 4">
    <name type="scientific">Apatococcus lobatus</name>
    <dbReference type="NCBI Taxonomy" id="904363"/>
    <lineage>
        <taxon>Eukaryota</taxon>
        <taxon>Viridiplantae</taxon>
        <taxon>Chlorophyta</taxon>
        <taxon>core chlorophytes</taxon>
        <taxon>Trebouxiophyceae</taxon>
        <taxon>Chlorellales</taxon>
        <taxon>Chlorellaceae</taxon>
        <taxon>Apatococcus</taxon>
    </lineage>
</organism>
<dbReference type="Proteomes" id="UP001438707">
    <property type="component" value="Unassembled WGS sequence"/>
</dbReference>
<dbReference type="PANTHER" id="PTHR46470:SF3">
    <property type="entry name" value="N-ACYLNEURAMINATE-9-PHOSPHATASE"/>
    <property type="match status" value="1"/>
</dbReference>
<dbReference type="Gene3D" id="3.40.50.1000">
    <property type="entry name" value="HAD superfamily/HAD-like"/>
    <property type="match status" value="1"/>
</dbReference>
<name>A0AAW1RV54_9CHLO</name>